<feature type="domain" description="Chitin-binding type-1" evidence="7">
    <location>
        <begin position="571"/>
        <end position="625"/>
    </location>
</feature>
<dbReference type="CDD" id="cd00035">
    <property type="entry name" value="ChtBD1"/>
    <property type="match status" value="1"/>
</dbReference>
<dbReference type="GO" id="GO:0006032">
    <property type="term" value="P:chitin catabolic process"/>
    <property type="evidence" value="ECO:0007669"/>
    <property type="project" value="TreeGrafter"/>
</dbReference>
<dbReference type="InterPro" id="IPR036861">
    <property type="entry name" value="Endochitinase-like_sf"/>
</dbReference>
<proteinExistence type="inferred from homology"/>
<dbReference type="InterPro" id="IPR017853">
    <property type="entry name" value="GH"/>
</dbReference>
<dbReference type="InterPro" id="IPR050314">
    <property type="entry name" value="Glycosyl_Hydrlase_18"/>
</dbReference>
<feature type="region of interest" description="Disordered" evidence="5">
    <location>
        <begin position="1260"/>
        <end position="1368"/>
    </location>
</feature>
<feature type="compositionally biased region" description="Basic and acidic residues" evidence="5">
    <location>
        <begin position="1479"/>
        <end position="1493"/>
    </location>
</feature>
<dbReference type="EMBL" id="KZ805336">
    <property type="protein sequence ID" value="PVI03005.1"/>
    <property type="molecule type" value="Genomic_DNA"/>
</dbReference>
<dbReference type="EC" id="3.2.1.14" evidence="2"/>
<dbReference type="GO" id="GO:0005576">
    <property type="term" value="C:extracellular region"/>
    <property type="evidence" value="ECO:0007669"/>
    <property type="project" value="TreeGrafter"/>
</dbReference>
<reference evidence="9 10" key="1">
    <citation type="journal article" date="2018" name="Sci. Rep.">
        <title>Comparative genomics provides insights into the lifestyle and reveals functional heterogeneity of dark septate endophytic fungi.</title>
        <authorList>
            <person name="Knapp D.G."/>
            <person name="Nemeth J.B."/>
            <person name="Barry K."/>
            <person name="Hainaut M."/>
            <person name="Henrissat B."/>
            <person name="Johnson J."/>
            <person name="Kuo A."/>
            <person name="Lim J.H.P."/>
            <person name="Lipzen A."/>
            <person name="Nolan M."/>
            <person name="Ohm R.A."/>
            <person name="Tamas L."/>
            <person name="Grigoriev I.V."/>
            <person name="Spatafora J.W."/>
            <person name="Nagy L.G."/>
            <person name="Kovacs G.M."/>
        </authorList>
    </citation>
    <scope>NUCLEOTIDE SEQUENCE [LARGE SCALE GENOMIC DNA]</scope>
    <source>
        <strain evidence="9 10">DSE2036</strain>
    </source>
</reference>
<dbReference type="PANTHER" id="PTHR11177:SF317">
    <property type="entry name" value="CHITINASE 12-RELATED"/>
    <property type="match status" value="1"/>
</dbReference>
<dbReference type="InterPro" id="IPR029070">
    <property type="entry name" value="Chitinase_insertion_sf"/>
</dbReference>
<name>A0A2V1E0K7_9PLEO</name>
<organism evidence="9 10">
    <name type="scientific">Periconia macrospinosa</name>
    <dbReference type="NCBI Taxonomy" id="97972"/>
    <lineage>
        <taxon>Eukaryota</taxon>
        <taxon>Fungi</taxon>
        <taxon>Dikarya</taxon>
        <taxon>Ascomycota</taxon>
        <taxon>Pezizomycotina</taxon>
        <taxon>Dothideomycetes</taxon>
        <taxon>Pleosporomycetidae</taxon>
        <taxon>Pleosporales</taxon>
        <taxon>Massarineae</taxon>
        <taxon>Periconiaceae</taxon>
        <taxon>Periconia</taxon>
    </lineage>
</organism>
<dbReference type="Gene3D" id="3.30.60.10">
    <property type="entry name" value="Endochitinase-like"/>
    <property type="match status" value="1"/>
</dbReference>
<keyword evidence="3 4" id="KW-0147">Chitin-binding</keyword>
<keyword evidence="6" id="KW-0732">Signal</keyword>
<feature type="disulfide bond" evidence="4">
    <location>
        <begin position="541"/>
        <end position="553"/>
    </location>
</feature>
<dbReference type="GO" id="GO:0005975">
    <property type="term" value="P:carbohydrate metabolic process"/>
    <property type="evidence" value="ECO:0007669"/>
    <property type="project" value="InterPro"/>
</dbReference>
<evidence type="ECO:0000259" key="8">
    <source>
        <dbReference type="PROSITE" id="PS51910"/>
    </source>
</evidence>
<feature type="compositionally biased region" description="Low complexity" evidence="5">
    <location>
        <begin position="1302"/>
        <end position="1315"/>
    </location>
</feature>
<dbReference type="Gene3D" id="3.20.20.80">
    <property type="entry name" value="Glycosidases"/>
    <property type="match status" value="1"/>
</dbReference>
<feature type="compositionally biased region" description="Polar residues" evidence="5">
    <location>
        <begin position="510"/>
        <end position="522"/>
    </location>
</feature>
<feature type="region of interest" description="Disordered" evidence="5">
    <location>
        <begin position="386"/>
        <end position="416"/>
    </location>
</feature>
<dbReference type="InterPro" id="IPR001223">
    <property type="entry name" value="Glyco_hydro18_cat"/>
</dbReference>
<dbReference type="PROSITE" id="PS50941">
    <property type="entry name" value="CHIT_BIND_I_2"/>
    <property type="match status" value="2"/>
</dbReference>
<keyword evidence="4" id="KW-1015">Disulfide bond</keyword>
<dbReference type="PANTHER" id="PTHR11177">
    <property type="entry name" value="CHITINASE"/>
    <property type="match status" value="1"/>
</dbReference>
<dbReference type="OrthoDB" id="73875at2759"/>
<evidence type="ECO:0000256" key="4">
    <source>
        <dbReference type="PROSITE-ProRule" id="PRU00261"/>
    </source>
</evidence>
<dbReference type="PROSITE" id="PS51910">
    <property type="entry name" value="GH18_2"/>
    <property type="match status" value="1"/>
</dbReference>
<sequence>MSFIRIFPFILLLSHFTIGQFIQDYQWQMVNGVNTPFWRRTVLDTPTEVVIPRNAIVIYYNCHYMRAICQNNVNWLNGPRAQGRTLVSYIGGGNTNVYAFDIFNEKSRARGNSAVIQPDIMPGPWPFKLTETHDPLHMNEIAAEWSIDPTTGERTLLRRSGRYYTCEEWPPRSFVEGGIGTSGQGVLPEADGGPGNTYCAPKRIDSNCALEPPEWAEAVGSEQDWQGQAHVAVGNKLRRIARNEAGRITKQQLDNTAVFIAVTFWNDPSGSPAGYRIPRTSESHDVNIKKRADGSDPNATPIERLRYLSNLTWDEVSQWDGEHWAVGINGTTLTPDTADEFAEEKIAIDEFSARGGNSMFDQSFQMGFNQSVTGEVIALNSSHVEHPSVPVTTNSSRISNHSEDPFDSNNTGVQRGHQELREPTPDILNLGTAYILGNIGSGSGALESVSGPNVSSTSDTNDFDKTILEDRSSSKLKRAHFRRHVSAHKHGMSHQHDHVGPHFPAKPDQNKQVTNSNTSPFTLSLHKRVDGPIQCGPDSPCKDNSCCGPEGKCGYKEQNCGAGCTSNCDAKAMCGIDSADGKTRCGLNLCCSYYGWCGTEDVHCYDPEPQFGKTPCQQGFGSCQKYPSPSCSGQSASTGRRVGYYQGWNVRERLCDKVSPSQINTKGLTHLFYSFVFFDPSSFNIVPMNSADTDMYKEFTKLATNGLQTWAAIGGWSFSDPGPYHTAWSDMCGSAANRAAFIKSTIAFMEQHGFQGVDLDWEYPEDEKRGGRPGDADNLVLLVKEMQAAFAGRFGLSLTLAPDYWYLRGFKPKAMEPYVDFMGFMSYDLHGPWDTDVKALGSIVRPQTDITEIYQNFKPLWFDGVDPKKINMGLAYYGRTYKLTDASCGKMGCAFKGPGAAGECTAFEGVLSNREIQSMIKEKGITPYFNRTAMVKYATYAGDSWVGYDDEETFALKESFANSLCLGGLMIWSIDFDAQAGAQLPGDSGNDKDLVWVSPDIWKQPNPSVYCQFPCTIVLPPYQGVTTTTAYPLVTVTSSGYTTTITRPPMTVSVWWISTIVVGLSTSDKTVTSGVTLLTTKTWPAFETTDSTGRIFYTSATETPNPPPPFVTSAIPNITYISGLPVRPTTTAYPTPCTKLPGLCTPGEEENDEPEDNEGDGDCKGDDCESSGCGSSCGGCKLGLLCNLCIGLDCLPGVGCFGLNCLSCKGPLCNLCVGPNCAGCKGPKCVTCKGKDCVSCKKGKCGSTTCTDLQCQPGTVPEGSGENEEGEGDDSECPWVGGGDPDDGGGDGGSGGGGPGGTTVRPPGTGTTTAPGNGGSGGGSTTVKPPGTGTTTAPGNGGSGGGSTSKPIATPIQTPDFSNPSTNTNKCYDSGQMATREHMLSAAATFCKTYDGIVFLNVFMANTVGFGWQEVHKSGLNILVRLEAKYNCRWRVNADECVKQFTALVDGCDQEGIIDKQGGVRENNCLIWQIDPEQNKDIEPPAPKPEPKPDPPQTPEIKDGHRPRYDIYTWSLPTSGGQGMTQWSFGIQGISYYSTYKICLTSYGFGESQSTARMPSEIKDVTKVFGKTCNYNSKSLSGGTVNYDKAKVGDVVGYLQCNGWADAKCYKEDDPTYCFGTTMFLRTTCYW</sequence>
<feature type="compositionally biased region" description="Low complexity" evidence="5">
    <location>
        <begin position="1325"/>
        <end position="1338"/>
    </location>
</feature>
<feature type="domain" description="Chitin-binding type-1" evidence="7">
    <location>
        <begin position="532"/>
        <end position="570"/>
    </location>
</feature>
<evidence type="ECO:0000259" key="7">
    <source>
        <dbReference type="PROSITE" id="PS50941"/>
    </source>
</evidence>
<dbReference type="SUPFAM" id="SSF51445">
    <property type="entry name" value="(Trans)glycosidases"/>
    <property type="match status" value="1"/>
</dbReference>
<feature type="compositionally biased region" description="Gly residues" evidence="5">
    <location>
        <begin position="1290"/>
        <end position="1301"/>
    </location>
</feature>
<feature type="chain" id="PRO_5016090404" description="chitinase" evidence="6">
    <location>
        <begin position="20"/>
        <end position="1631"/>
    </location>
</feature>
<evidence type="ECO:0000256" key="1">
    <source>
        <dbReference type="ARBA" id="ARBA00008682"/>
    </source>
</evidence>
<keyword evidence="10" id="KW-1185">Reference proteome</keyword>
<dbReference type="SUPFAM" id="SSF54556">
    <property type="entry name" value="Chitinase insertion domain"/>
    <property type="match status" value="1"/>
</dbReference>
<feature type="disulfide bond" evidence="4">
    <location>
        <begin position="546"/>
        <end position="560"/>
    </location>
</feature>
<evidence type="ECO:0000256" key="3">
    <source>
        <dbReference type="ARBA" id="ARBA00022669"/>
    </source>
</evidence>
<keyword evidence="9" id="KW-0378">Hydrolase</keyword>
<feature type="region of interest" description="Disordered" evidence="5">
    <location>
        <begin position="1479"/>
        <end position="1505"/>
    </location>
</feature>
<feature type="region of interest" description="Disordered" evidence="5">
    <location>
        <begin position="492"/>
        <end position="523"/>
    </location>
</feature>
<evidence type="ECO:0000313" key="9">
    <source>
        <dbReference type="EMBL" id="PVI03005.1"/>
    </source>
</evidence>
<feature type="disulfide bond" evidence="4">
    <location>
        <begin position="564"/>
        <end position="568"/>
    </location>
</feature>
<dbReference type="GO" id="GO:0008061">
    <property type="term" value="F:chitin binding"/>
    <property type="evidence" value="ECO:0007669"/>
    <property type="project" value="UniProtKB-UniRule"/>
</dbReference>
<dbReference type="Gene3D" id="3.10.50.10">
    <property type="match status" value="1"/>
</dbReference>
<evidence type="ECO:0000256" key="5">
    <source>
        <dbReference type="SAM" id="MobiDB-lite"/>
    </source>
</evidence>
<dbReference type="GO" id="GO:0008843">
    <property type="term" value="F:endochitinase activity"/>
    <property type="evidence" value="ECO:0007669"/>
    <property type="project" value="UniProtKB-EC"/>
</dbReference>
<feature type="signal peptide" evidence="6">
    <location>
        <begin position="1"/>
        <end position="19"/>
    </location>
</feature>
<protein>
    <recommendedName>
        <fullName evidence="2">chitinase</fullName>
        <ecNumber evidence="2">3.2.1.14</ecNumber>
    </recommendedName>
</protein>
<dbReference type="InterPro" id="IPR001002">
    <property type="entry name" value="Chitin-bd_1"/>
</dbReference>
<evidence type="ECO:0000256" key="6">
    <source>
        <dbReference type="SAM" id="SignalP"/>
    </source>
</evidence>
<evidence type="ECO:0000313" key="10">
    <source>
        <dbReference type="Proteomes" id="UP000244855"/>
    </source>
</evidence>
<dbReference type="SMART" id="SM00270">
    <property type="entry name" value="ChtBD1"/>
    <property type="match status" value="2"/>
</dbReference>
<feature type="domain" description="GH18" evidence="8">
    <location>
        <begin position="639"/>
        <end position="1012"/>
    </location>
</feature>
<accession>A0A2V1E0K7</accession>
<feature type="compositionally biased region" description="Acidic residues" evidence="5">
    <location>
        <begin position="1265"/>
        <end position="1276"/>
    </location>
</feature>
<comment type="similarity">
    <text evidence="1">Belongs to the glycosyl hydrolase 18 family. Chitinase class V subfamily.</text>
</comment>
<dbReference type="STRING" id="97972.A0A2V1E0K7"/>
<dbReference type="Pfam" id="PF00704">
    <property type="entry name" value="Glyco_hydro_18"/>
    <property type="match status" value="1"/>
</dbReference>
<evidence type="ECO:0000256" key="2">
    <source>
        <dbReference type="ARBA" id="ARBA00012729"/>
    </source>
</evidence>
<feature type="compositionally biased region" description="Polar residues" evidence="5">
    <location>
        <begin position="390"/>
        <end position="399"/>
    </location>
</feature>
<dbReference type="SUPFAM" id="SSF57016">
    <property type="entry name" value="Plant lectins/antimicrobial peptides"/>
    <property type="match status" value="1"/>
</dbReference>
<feature type="compositionally biased region" description="Polar residues" evidence="5">
    <location>
        <begin position="1355"/>
        <end position="1368"/>
    </location>
</feature>
<comment type="caution">
    <text evidence="4">Lacks conserved residue(s) required for the propagation of feature annotation.</text>
</comment>
<dbReference type="InterPro" id="IPR011583">
    <property type="entry name" value="Chitinase_II/V-like_cat"/>
</dbReference>
<feature type="disulfide bond" evidence="4">
    <location>
        <begin position="585"/>
        <end position="597"/>
    </location>
</feature>
<dbReference type="Proteomes" id="UP000244855">
    <property type="component" value="Unassembled WGS sequence"/>
</dbReference>
<gene>
    <name evidence="9" type="ORF">DM02DRAFT_652983</name>
</gene>
<dbReference type="SMART" id="SM00636">
    <property type="entry name" value="Glyco_18"/>
    <property type="match status" value="1"/>
</dbReference>
<feature type="disulfide bond" evidence="4">
    <location>
        <begin position="590"/>
        <end position="604"/>
    </location>
</feature>